<feature type="compositionally biased region" description="Acidic residues" evidence="2">
    <location>
        <begin position="47"/>
        <end position="64"/>
    </location>
</feature>
<dbReference type="PATRIC" id="fig|626937.4.peg.347"/>
<dbReference type="EMBL" id="LSZW01000030">
    <property type="protein sequence ID" value="KXK66804.1"/>
    <property type="molecule type" value="Genomic_DNA"/>
</dbReference>
<dbReference type="GO" id="GO:0030313">
    <property type="term" value="C:cell envelope"/>
    <property type="evidence" value="ECO:0007669"/>
    <property type="project" value="UniProtKB-SubCell"/>
</dbReference>
<evidence type="ECO:0000256" key="3">
    <source>
        <dbReference type="SAM" id="SignalP"/>
    </source>
</evidence>
<sequence>MKKIRRLTTALLVIIFLFSITATAMADGAPSLVDLPVTGLLNTEYTETTDTEDTETTTDAEEDMGAGSEAPGAAEESTTEGASAPDGDNPSPSPSPSVPEDGTAAEAPVGISLMSLIPGADVTATTWEDLKDSVEQAEVDGKIIALDPALAGTMSATAELVIGHNNSVVIDGGGLTLGAPSGGAHFRITNSGTGTVTLKNMTLDGTGGTGSVVLSGGGAKLDTVTVSSVSGTAVSATGTDSLTLTNVSVANAAAGVAASAGALTISDSSFQTISGTAVTASGTATLDTVTVDGAKNGAAGGSGLLTIDGSEFRTVATAAITLGSGGAEVTDTIIDGVTNGSGVVTGANTLKLTGSAITNVTGTGIAGNSGNITVDGCTFSETNGHGISEGKDVTVKNTLFENVRNQRGGHGSAIYAGTNLTVEASSFVNSASTLDSGYIQGAIVGYGGSGKTINVTRSYFKDNKASRYGGAIGLYQYGGTVNVSYSYFEGNGVSGKSANSDGGAIGVYNNSSSVLCTVNVDNNTFIGNTAGDDGSALFFEGRNDMVAANVTHNTFYGNKSTKYLLAAADSGGVVQLSLDVVGTFTNNTFIGNTAPNYASKHGAGAAVGEHIDSANAAVRPTATFKNNIFVGNGGNGGNSYASRNIDVTDGTDLGGNVGYDNGTAVAANITAESVFGTSPQPRANNTHHGAAGKAGSGYTGILTTVVIQPNDGVTGQADNTAGAPAYGTDARGFTRGASNSDAGALEIKFVKFDANGGAWSGLPGLTYDGSKYYADDTASTGYFLVTDPGGSVSVLSGDLPTNGPLVFDGWYTQADGGTKATGDVAAADQTLYAHWKSAAAEYTVTYVGNGADAGTVPAPDTVTENTLYQVNATPPTRTGFTFGGWKADDASGTVYQPGGSFIMPSSDVTLTAVWAPVPVTYTITYHGNGSDGGTVPAPGTYNSGQTAAISGPGTMSRTDHSFLGWNTDPAGNGTGYTEGQGFLISGNLDLYAQWQDNGRPAVLYTLTFDSQGGTYVGPVTNIAAGSKVAAPAPPARTEYTFDGWHHTADCTCASDDPCWDFDRDTINGHKTLYARWIPAAQTLYTVTFDAQGGSGVAPVTGIVPGSRIAEPAAPTRDGYVFRGWYQESEYSSPWVFTEHTVNGNLTLYAKWEASPGAGTDAGAADTPNGGGKVESTAKTGDASAPLAVLILAAAAAAAVIFRAVSTLKKRNS</sequence>
<dbReference type="Proteomes" id="UP000070366">
    <property type="component" value="Unassembled WGS sequence"/>
</dbReference>
<evidence type="ECO:0000256" key="2">
    <source>
        <dbReference type="SAM" id="MobiDB-lite"/>
    </source>
</evidence>
<dbReference type="Gene3D" id="2.60.40.4270">
    <property type="entry name" value="Listeria-Bacteroides repeat domain"/>
    <property type="match status" value="5"/>
</dbReference>
<organism evidence="5 6">
    <name type="scientific">Christensenella minuta</name>
    <dbReference type="NCBI Taxonomy" id="626937"/>
    <lineage>
        <taxon>Bacteria</taxon>
        <taxon>Bacillati</taxon>
        <taxon>Bacillota</taxon>
        <taxon>Clostridia</taxon>
        <taxon>Christensenellales</taxon>
        <taxon>Christensenellaceae</taxon>
        <taxon>Christensenella</taxon>
    </lineage>
</organism>
<dbReference type="SMART" id="SM00710">
    <property type="entry name" value="PbH1"/>
    <property type="match status" value="9"/>
</dbReference>
<protein>
    <submittedName>
        <fullName evidence="5">Repeat protein</fullName>
    </submittedName>
</protein>
<accession>A0A136Q8A1</accession>
<evidence type="ECO:0000313" key="6">
    <source>
        <dbReference type="Proteomes" id="UP000070366"/>
    </source>
</evidence>
<dbReference type="InterPro" id="IPR013378">
    <property type="entry name" value="InlB-like_B-rpt"/>
</dbReference>
<dbReference type="SUPFAM" id="SSF51126">
    <property type="entry name" value="Pectin lyase-like"/>
    <property type="match status" value="2"/>
</dbReference>
<dbReference type="InterPro" id="IPR039448">
    <property type="entry name" value="Beta_helix"/>
</dbReference>
<evidence type="ECO:0000313" key="5">
    <source>
        <dbReference type="EMBL" id="KXK66804.1"/>
    </source>
</evidence>
<keyword evidence="6" id="KW-1185">Reference proteome</keyword>
<dbReference type="InterPro" id="IPR042229">
    <property type="entry name" value="Listeria/Bacterioides_rpt_sf"/>
</dbReference>
<dbReference type="InterPro" id="IPR012334">
    <property type="entry name" value="Pectin_lyas_fold"/>
</dbReference>
<dbReference type="Gene3D" id="2.160.20.10">
    <property type="entry name" value="Single-stranded right-handed beta-helix, Pectin lyase-like"/>
    <property type="match status" value="1"/>
</dbReference>
<feature type="domain" description="Right handed beta helix" evidence="4">
    <location>
        <begin position="301"/>
        <end position="448"/>
    </location>
</feature>
<name>A0A136Q8A1_9FIRM</name>
<evidence type="ECO:0000256" key="1">
    <source>
        <dbReference type="ARBA" id="ARBA00004196"/>
    </source>
</evidence>
<feature type="region of interest" description="Disordered" evidence="2">
    <location>
        <begin position="1158"/>
        <end position="1177"/>
    </location>
</feature>
<dbReference type="InterPro" id="IPR006626">
    <property type="entry name" value="PbH1"/>
</dbReference>
<evidence type="ECO:0000259" key="4">
    <source>
        <dbReference type="Pfam" id="PF13229"/>
    </source>
</evidence>
<dbReference type="STRING" id="626937.HMPREF3293_00350"/>
<comment type="caution">
    <text evidence="5">The sequence shown here is derived from an EMBL/GenBank/DDBJ whole genome shotgun (WGS) entry which is preliminary data.</text>
</comment>
<dbReference type="Pfam" id="PF13229">
    <property type="entry name" value="Beta_helix"/>
    <property type="match status" value="1"/>
</dbReference>
<dbReference type="RefSeq" id="WP_066523242.1">
    <property type="nucleotide sequence ID" value="NZ_CABMOF010000014.1"/>
</dbReference>
<dbReference type="NCBIfam" id="TIGR02543">
    <property type="entry name" value="List_Bact_rpt"/>
    <property type="match status" value="2"/>
</dbReference>
<dbReference type="OrthoDB" id="1999899at2"/>
<keyword evidence="3" id="KW-0732">Signal</keyword>
<dbReference type="InterPro" id="IPR011050">
    <property type="entry name" value="Pectin_lyase_fold/virulence"/>
</dbReference>
<gene>
    <name evidence="5" type="ORF">HMPREF3293_00350</name>
</gene>
<proteinExistence type="predicted"/>
<comment type="subcellular location">
    <subcellularLocation>
        <location evidence="1">Cell envelope</location>
    </subcellularLocation>
</comment>
<reference evidence="5 6" key="1">
    <citation type="submission" date="2016-02" db="EMBL/GenBank/DDBJ databases">
        <authorList>
            <person name="Wen L."/>
            <person name="He K."/>
            <person name="Yang H."/>
        </authorList>
    </citation>
    <scope>NUCLEOTIDE SEQUENCE [LARGE SCALE GENOMIC DNA]</scope>
    <source>
        <strain evidence="5 6">DSM 22607</strain>
    </source>
</reference>
<dbReference type="AlphaFoldDB" id="A0A136Q8A1"/>
<feature type="signal peptide" evidence="3">
    <location>
        <begin position="1"/>
        <end position="26"/>
    </location>
</feature>
<feature type="chain" id="PRO_5007478679" evidence="3">
    <location>
        <begin position="27"/>
        <end position="1212"/>
    </location>
</feature>
<dbReference type="KEGG" id="cmiu:B1H56_09330"/>
<feature type="region of interest" description="Disordered" evidence="2">
    <location>
        <begin position="44"/>
        <end position="104"/>
    </location>
</feature>
<feature type="compositionally biased region" description="Low complexity" evidence="2">
    <location>
        <begin position="1158"/>
        <end position="1167"/>
    </location>
</feature>
<dbReference type="Pfam" id="PF09479">
    <property type="entry name" value="Flg_new"/>
    <property type="match status" value="5"/>
</dbReference>
<feature type="compositionally biased region" description="Low complexity" evidence="2">
    <location>
        <begin position="65"/>
        <end position="85"/>
    </location>
</feature>